<dbReference type="PIRSF" id="PIRSF002741">
    <property type="entry name" value="MppA"/>
    <property type="match status" value="1"/>
</dbReference>
<dbReference type="Pfam" id="PF00496">
    <property type="entry name" value="SBP_bac_5"/>
    <property type="match status" value="1"/>
</dbReference>
<organism evidence="3 4">
    <name type="scientific">Xylophilus rhododendri</name>
    <dbReference type="NCBI Taxonomy" id="2697032"/>
    <lineage>
        <taxon>Bacteria</taxon>
        <taxon>Pseudomonadati</taxon>
        <taxon>Pseudomonadota</taxon>
        <taxon>Betaproteobacteria</taxon>
        <taxon>Burkholderiales</taxon>
        <taxon>Xylophilus</taxon>
    </lineage>
</organism>
<dbReference type="InterPro" id="IPR039424">
    <property type="entry name" value="SBP_5"/>
</dbReference>
<dbReference type="GO" id="GO:0030288">
    <property type="term" value="C:outer membrane-bounded periplasmic space"/>
    <property type="evidence" value="ECO:0007669"/>
    <property type="project" value="UniProtKB-ARBA"/>
</dbReference>
<dbReference type="GO" id="GO:0015833">
    <property type="term" value="P:peptide transport"/>
    <property type="evidence" value="ECO:0007669"/>
    <property type="project" value="TreeGrafter"/>
</dbReference>
<dbReference type="RefSeq" id="WP_160552626.1">
    <property type="nucleotide sequence ID" value="NZ_CP047650.1"/>
</dbReference>
<evidence type="ECO:0000313" key="4">
    <source>
        <dbReference type="Proteomes" id="UP000464787"/>
    </source>
</evidence>
<dbReference type="Proteomes" id="UP000464787">
    <property type="component" value="Chromosome"/>
</dbReference>
<dbReference type="SUPFAM" id="SSF53850">
    <property type="entry name" value="Periplasmic binding protein-like II"/>
    <property type="match status" value="1"/>
</dbReference>
<dbReference type="KEGG" id="xyk:GT347_13755"/>
<name>A0A857J5H9_9BURK</name>
<evidence type="ECO:0000313" key="3">
    <source>
        <dbReference type="EMBL" id="QHI98957.1"/>
    </source>
</evidence>
<dbReference type="AlphaFoldDB" id="A0A857J5H9"/>
<dbReference type="InterPro" id="IPR000914">
    <property type="entry name" value="SBP_5_dom"/>
</dbReference>
<dbReference type="Gene3D" id="3.40.190.10">
    <property type="entry name" value="Periplasmic binding protein-like II"/>
    <property type="match status" value="1"/>
</dbReference>
<protein>
    <submittedName>
        <fullName evidence="3">Peptide ABC transporter substrate-binding protein</fullName>
    </submittedName>
</protein>
<feature type="signal peptide" evidence="1">
    <location>
        <begin position="1"/>
        <end position="28"/>
    </location>
</feature>
<dbReference type="GO" id="GO:1904680">
    <property type="term" value="F:peptide transmembrane transporter activity"/>
    <property type="evidence" value="ECO:0007669"/>
    <property type="project" value="TreeGrafter"/>
</dbReference>
<feature type="chain" id="PRO_5032738427" evidence="1">
    <location>
        <begin position="29"/>
        <end position="522"/>
    </location>
</feature>
<dbReference type="InterPro" id="IPR030678">
    <property type="entry name" value="Peptide/Ni-bd"/>
</dbReference>
<dbReference type="Gene3D" id="3.10.105.10">
    <property type="entry name" value="Dipeptide-binding Protein, Domain 3"/>
    <property type="match status" value="1"/>
</dbReference>
<accession>A0A857J5H9</accession>
<keyword evidence="4" id="KW-1185">Reference proteome</keyword>
<feature type="domain" description="Solute-binding protein family 5" evidence="2">
    <location>
        <begin position="72"/>
        <end position="429"/>
    </location>
</feature>
<dbReference type="GO" id="GO:0043190">
    <property type="term" value="C:ATP-binding cassette (ABC) transporter complex"/>
    <property type="evidence" value="ECO:0007669"/>
    <property type="project" value="InterPro"/>
</dbReference>
<gene>
    <name evidence="3" type="ORF">GT347_13755</name>
</gene>
<dbReference type="EMBL" id="CP047650">
    <property type="protein sequence ID" value="QHI98957.1"/>
    <property type="molecule type" value="Genomic_DNA"/>
</dbReference>
<evidence type="ECO:0000259" key="2">
    <source>
        <dbReference type="Pfam" id="PF00496"/>
    </source>
</evidence>
<dbReference type="PANTHER" id="PTHR30290:SF83">
    <property type="entry name" value="ABC TRANSPORTER SUBSTRATE-BINDING PROTEIN"/>
    <property type="match status" value="1"/>
</dbReference>
<reference evidence="3 4" key="1">
    <citation type="submission" date="2020-01" db="EMBL/GenBank/DDBJ databases">
        <title>Genome sequencing of strain KACC 21265.</title>
        <authorList>
            <person name="Heo J."/>
            <person name="Kim S.-J."/>
            <person name="Kim J.-S."/>
            <person name="Hong S.-B."/>
            <person name="Kwon S.-W."/>
        </authorList>
    </citation>
    <scope>NUCLEOTIDE SEQUENCE [LARGE SCALE GENOMIC DNA]</scope>
    <source>
        <strain evidence="3 4">KACC 21265</strain>
    </source>
</reference>
<sequence length="522" mass="56917">MTVPNPIRLSLCALALLAGAAAPGLAGAQTTLRTMITADLRTVMPGANTDDNHGTVLQQVYEGLVASRADGTVEPMLAAKIDTSADGLNYTFTLRDGVKFHNGAPLTAKEVVWTWNYFLDPAKGPWQCRANFDGSRALKVESVRAADDRHVVFKLAQPYGAFLGMMARGDCDGTGIAHPDSVVNGVWTTPIGTGPFKWAEWKRGEYVELARNPDYRSRSEPSDGLAGAKAARVDRLRFTIVPDPAAARAAVLAGNLDVWPSIDTKFAKEMEATGKVRLSGAEIASVNSLVIQTADPLLADKRIRQALNLAVDNQAMVDAVLDGYGRPATSAIPLTSRYYGAAEKKGLAYNIPLARKLLAEAGYKGQSIKLTTNSRFQSMQDIAVLYQALAREAGINIEVEVVEWAVQLDRYFKGSYQMMVWNFAPQLDALFVIDRFTGDKSRQADRVWGNPQASQLLARIGNTASAAERQPLFDQLHQLFVDDAPMIAWSTPRSLSALSPKVKGFQAWAGRKPRYWNVELSK</sequence>
<proteinExistence type="predicted"/>
<keyword evidence="1" id="KW-0732">Signal</keyword>
<dbReference type="PANTHER" id="PTHR30290">
    <property type="entry name" value="PERIPLASMIC BINDING COMPONENT OF ABC TRANSPORTER"/>
    <property type="match status" value="1"/>
</dbReference>
<evidence type="ECO:0000256" key="1">
    <source>
        <dbReference type="SAM" id="SignalP"/>
    </source>
</evidence>